<reference evidence="3" key="1">
    <citation type="submission" date="2017-10" db="EMBL/GenBank/DDBJ databases">
        <authorList>
            <person name="Armitage A.D."/>
            <person name="Barbara D.J."/>
            <person name="Woodhall J.W."/>
            <person name="Sreenivasaprasad S."/>
            <person name="Lane C.R."/>
            <person name="Clarkson J.P."/>
            <person name="Harrison R.J."/>
        </authorList>
    </citation>
    <scope>NUCLEOTIDE SEQUENCE</scope>
    <source>
        <strain evidence="3">FERA 1164</strain>
    </source>
</reference>
<dbReference type="InterPro" id="IPR001810">
    <property type="entry name" value="F-box_dom"/>
</dbReference>
<name>A0A4Q4M1W1_9PLEO</name>
<keyword evidence="1" id="KW-0732">Signal</keyword>
<evidence type="ECO:0000256" key="1">
    <source>
        <dbReference type="SAM" id="SignalP"/>
    </source>
</evidence>
<gene>
    <name evidence="4" type="ORF">AA0114_g11740</name>
    <name evidence="3" type="ORF">AA0115_g12015</name>
</gene>
<dbReference type="EMBL" id="PDXA01000065">
    <property type="protein sequence ID" value="RYN35579.1"/>
    <property type="molecule type" value="Genomic_DNA"/>
</dbReference>
<dbReference type="EMBL" id="PDXB01000064">
    <property type="protein sequence ID" value="RYN17053.1"/>
    <property type="molecule type" value="Genomic_DNA"/>
</dbReference>
<reference evidence="3 5" key="2">
    <citation type="journal article" date="2019" name="bioRxiv">
        <title>Genomics, evolutionary history and diagnostics of the Alternaria alternata species group including apple and Asian pear pathotypes.</title>
        <authorList>
            <person name="Armitage A.D."/>
            <person name="Cockerton H.M."/>
            <person name="Sreenivasaprasad S."/>
            <person name="Woodhall J.W."/>
            <person name="Lane C.R."/>
            <person name="Harrison R.J."/>
            <person name="Clarkson J.P."/>
        </authorList>
    </citation>
    <scope>NUCLEOTIDE SEQUENCE [LARGE SCALE GENOMIC DNA]</scope>
    <source>
        <strain evidence="5">FERA 1082</strain>
        <strain evidence="3">FERA 1164</strain>
    </source>
</reference>
<dbReference type="OrthoDB" id="3935706at2759"/>
<dbReference type="AlphaFoldDB" id="A0A4Q4M1W1"/>
<feature type="domain" description="F-box" evidence="2">
    <location>
        <begin position="1"/>
        <end position="45"/>
    </location>
</feature>
<organism evidence="4 5">
    <name type="scientific">Alternaria tenuissima</name>
    <dbReference type="NCBI Taxonomy" id="119927"/>
    <lineage>
        <taxon>Eukaryota</taxon>
        <taxon>Fungi</taxon>
        <taxon>Dikarya</taxon>
        <taxon>Ascomycota</taxon>
        <taxon>Pezizomycotina</taxon>
        <taxon>Dothideomycetes</taxon>
        <taxon>Pleosporomycetidae</taxon>
        <taxon>Pleosporales</taxon>
        <taxon>Pleosporineae</taxon>
        <taxon>Pleosporaceae</taxon>
        <taxon>Alternaria</taxon>
        <taxon>Alternaria sect. Alternaria</taxon>
        <taxon>Alternaria alternata complex</taxon>
    </lineage>
</organism>
<evidence type="ECO:0000259" key="2">
    <source>
        <dbReference type="PROSITE" id="PS50181"/>
    </source>
</evidence>
<accession>A0A4Q4M1W1</accession>
<comment type="caution">
    <text evidence="4">The sequence shown here is derived from an EMBL/GenBank/DDBJ whole genome shotgun (WGS) entry which is preliminary data.</text>
</comment>
<evidence type="ECO:0000313" key="5">
    <source>
        <dbReference type="Proteomes" id="UP000292402"/>
    </source>
</evidence>
<evidence type="ECO:0000313" key="4">
    <source>
        <dbReference type="EMBL" id="RYN35579.1"/>
    </source>
</evidence>
<dbReference type="PROSITE" id="PS50181">
    <property type="entry name" value="FBOX"/>
    <property type="match status" value="1"/>
</dbReference>
<evidence type="ECO:0000313" key="3">
    <source>
        <dbReference type="EMBL" id="RYN17053.1"/>
    </source>
</evidence>
<protein>
    <recommendedName>
        <fullName evidence="2">F-box domain-containing protein</fullName>
    </recommendedName>
</protein>
<dbReference type="Proteomes" id="UP000292340">
    <property type="component" value="Unassembled WGS sequence"/>
</dbReference>
<feature type="chain" id="PRO_5043193799" description="F-box domain-containing protein" evidence="1">
    <location>
        <begin position="20"/>
        <end position="521"/>
    </location>
</feature>
<proteinExistence type="predicted"/>
<reference evidence="4" key="3">
    <citation type="journal article" date="2019" name="J. ISSAAS">
        <title>Genomics, evolutionary history and diagnostics of the Alternaria alternata species group including apple and Asian pear pathotypes.</title>
        <authorList>
            <person name="Armitage A.D."/>
            <person name="Cockerton H.M."/>
            <person name="Sreenivasaprasad S."/>
            <person name="Woodhall J."/>
            <person name="Lane C."/>
            <person name="Harrison R.J."/>
            <person name="Clarkson J.P."/>
        </authorList>
    </citation>
    <scope>NUCLEOTIDE SEQUENCE</scope>
    <source>
        <strain evidence="4">FERA 1082</strain>
    </source>
</reference>
<dbReference type="Proteomes" id="UP000292402">
    <property type="component" value="Unassembled WGS sequence"/>
</dbReference>
<sequence length="521" mass="59160">MSLLTLSAELLLCIASSLQQQELLDLSLTCKHLQSATEPELFREYSNVSRHRRSFLPFLRRIIRQPDLGKHTRKLNLRPWTTLGTFWNRDFEPDGIMHENRHKRQELGNIRGTKLTAADYTLLVQAARDTEVIRQIPPFDRSTCHPEIVDKTTSVTTVPPNLGGTHAFDRTFCERLCAGSEDPLVILLIALLPNVRDIVLDGVPGDVHALSWQPKHGFPALRTLTACAIDGELQWPLTFFQRLLASGRLRVLQVSHATSGRLQHTEHEPMAQELPPLALLSGTRALERIELENCCLRASDLRSLLQGCRGLKSFLYTSRRCEVGPWSPSPAKFVELLRPHETTLHALILDLDIHRYEDKTDDRLALIQSLAHMTALRVLVTAPEMWHSVAVEDTVVTNDSTLVFGLSDAEKTTSPSQLSDLVRMRTVMLPDLTTLLMGGIEPVYVEEAKRLYLDLEPFMCTGPQELHAEVGPTYVRSVFDTWQCPHHWTEVKWAEQMYVAAPSEICLFVRAYERIRRELPQ</sequence>
<feature type="signal peptide" evidence="1">
    <location>
        <begin position="1"/>
        <end position="19"/>
    </location>
</feature>